<protein>
    <recommendedName>
        <fullName evidence="3">Transposase family Tnp2 protein</fullName>
    </recommendedName>
</protein>
<evidence type="ECO:0000313" key="2">
    <source>
        <dbReference type="Proteomes" id="UP000027195"/>
    </source>
</evidence>
<organism evidence="1 2">
    <name type="scientific">Botryobasidium botryosum (strain FD-172 SS1)</name>
    <dbReference type="NCBI Taxonomy" id="930990"/>
    <lineage>
        <taxon>Eukaryota</taxon>
        <taxon>Fungi</taxon>
        <taxon>Dikarya</taxon>
        <taxon>Basidiomycota</taxon>
        <taxon>Agaricomycotina</taxon>
        <taxon>Agaricomycetes</taxon>
        <taxon>Cantharellales</taxon>
        <taxon>Botryobasidiaceae</taxon>
        <taxon>Botryobasidium</taxon>
    </lineage>
</organism>
<dbReference type="Proteomes" id="UP000027195">
    <property type="component" value="Unassembled WGS sequence"/>
</dbReference>
<dbReference type="PANTHER" id="PTHR46579:SF1">
    <property type="entry name" value="F5_8 TYPE C DOMAIN-CONTAINING PROTEIN"/>
    <property type="match status" value="1"/>
</dbReference>
<dbReference type="Pfam" id="PF02992">
    <property type="entry name" value="Transposase_21"/>
    <property type="match status" value="1"/>
</dbReference>
<dbReference type="STRING" id="930990.A0A067MGX4"/>
<dbReference type="InterPro" id="IPR004242">
    <property type="entry name" value="Transposase_21"/>
</dbReference>
<dbReference type="PANTHER" id="PTHR46579">
    <property type="entry name" value="F5/8 TYPE C DOMAIN-CONTAINING PROTEIN-RELATED"/>
    <property type="match status" value="1"/>
</dbReference>
<keyword evidence="2" id="KW-1185">Reference proteome</keyword>
<evidence type="ECO:0008006" key="3">
    <source>
        <dbReference type="Google" id="ProtNLM"/>
    </source>
</evidence>
<name>A0A067MGX4_BOTB1</name>
<proteinExistence type="predicted"/>
<gene>
    <name evidence="1" type="ORF">BOTBODRAFT_44278</name>
</gene>
<dbReference type="OrthoDB" id="2404451at2759"/>
<sequence length="716" mass="81325">MKELPAFCPVFNNCCRNSCCNFVGDLKDEIQCPYCNTDRYQEDGRAYAQSQYLPIIPRLRAACIGWRTAKLNRYRSKNHFSSPPGHINDTYDSNLYRERCKQFDDKGLSLGIIPGPNPPKDYASFWFPFVEEMEMLAEGVKAYDAVDEDMFDLHAYMLEGLGDIPTVSKALINMKGHNAYCPCRDCPLRAVRSNTPGAPKTLYIPLQRPAGYPSQNTDPLPRRTHSEFLRQANEVQLAPTKAAKDALATKYGINGVSVFARLHSVDFPRSFPWDFMHQLENLIQNLQQLWSGKFKQIDVGSSHMPPYRISDHDWAEIGKATKAANATVPAAFGRPLDNTADDTKYFTAESYIIWLTLFAPILLRGRFQSAEVYEHLLWLVNLINHCLAFSLSGADMEQQEAGWMEWYKDYERLSTCPLTMHSVIHIPQNIRDSGPKWANWCFQMERYCGHLVRMIASRQHPYSGLNHRIFEAEALKIVIDQFDLQDRLPAPHGHPSENPAFNKIVPGYEDYTLVFPHSTITPSNDLRNRIGTHLSTRYGIDRKHIMPVLPATVEQWGKARIGGFGDLFRSHLGNSQGKRSRDATFVRYELLVDKHMNNRRLPPEFVPTIFYGQVQRIFVLVIPSNGTLGTQAQPATTLVLADICPVDTDNDASSGPIPRFKRFKGRLEVIDISCIHSVVGRIFDRGAWHVIERPGGIKHALFSAEEEDLSDADVDE</sequence>
<dbReference type="HOGENOM" id="CLU_009141_0_0_1"/>
<dbReference type="AlphaFoldDB" id="A0A067MGX4"/>
<dbReference type="InParanoid" id="A0A067MGX4"/>
<accession>A0A067MGX4</accession>
<dbReference type="EMBL" id="KL198034">
    <property type="protein sequence ID" value="KDQ15043.1"/>
    <property type="molecule type" value="Genomic_DNA"/>
</dbReference>
<evidence type="ECO:0000313" key="1">
    <source>
        <dbReference type="EMBL" id="KDQ15043.1"/>
    </source>
</evidence>
<reference evidence="2" key="1">
    <citation type="journal article" date="2014" name="Proc. Natl. Acad. Sci. U.S.A.">
        <title>Extensive sampling of basidiomycete genomes demonstrates inadequacy of the white-rot/brown-rot paradigm for wood decay fungi.</title>
        <authorList>
            <person name="Riley R."/>
            <person name="Salamov A.A."/>
            <person name="Brown D.W."/>
            <person name="Nagy L.G."/>
            <person name="Floudas D."/>
            <person name="Held B.W."/>
            <person name="Levasseur A."/>
            <person name="Lombard V."/>
            <person name="Morin E."/>
            <person name="Otillar R."/>
            <person name="Lindquist E.A."/>
            <person name="Sun H."/>
            <person name="LaButti K.M."/>
            <person name="Schmutz J."/>
            <person name="Jabbour D."/>
            <person name="Luo H."/>
            <person name="Baker S.E."/>
            <person name="Pisabarro A.G."/>
            <person name="Walton J.D."/>
            <person name="Blanchette R.A."/>
            <person name="Henrissat B."/>
            <person name="Martin F."/>
            <person name="Cullen D."/>
            <person name="Hibbett D.S."/>
            <person name="Grigoriev I.V."/>
        </authorList>
    </citation>
    <scope>NUCLEOTIDE SEQUENCE [LARGE SCALE GENOMIC DNA]</scope>
    <source>
        <strain evidence="2">FD-172 SS1</strain>
    </source>
</reference>